<gene>
    <name evidence="1" type="ORF">D0Z00_001815</name>
</gene>
<name>A0ACB6V610_9ASCO</name>
<accession>A0ACB6V610</accession>
<reference evidence="1 2" key="1">
    <citation type="journal article" date="2020" name="Front. Microbiol.">
        <title>Phenotypic and Genetic Characterization of the Cheese Ripening Yeast Geotrichum candidum.</title>
        <authorList>
            <person name="Perkins V."/>
            <person name="Vignola S."/>
            <person name="Lessard M.H."/>
            <person name="Plante P.L."/>
            <person name="Corbeil J."/>
            <person name="Dugat-Bony E."/>
            <person name="Frenette M."/>
            <person name="Labrie S."/>
        </authorList>
    </citation>
    <scope>NUCLEOTIDE SEQUENCE [LARGE SCALE GENOMIC DNA]</scope>
    <source>
        <strain evidence="1 2">LMA-1147</strain>
    </source>
</reference>
<dbReference type="EMBL" id="QVQA01000038">
    <property type="protein sequence ID" value="KAF5099055.1"/>
    <property type="molecule type" value="Genomic_DNA"/>
</dbReference>
<comment type="caution">
    <text evidence="1">The sequence shown here is derived from an EMBL/GenBank/DDBJ whole genome shotgun (WGS) entry which is preliminary data.</text>
</comment>
<organism evidence="1 2">
    <name type="scientific">Geotrichum galactomycetum</name>
    <dbReference type="NCBI Taxonomy" id="27317"/>
    <lineage>
        <taxon>Eukaryota</taxon>
        <taxon>Fungi</taxon>
        <taxon>Dikarya</taxon>
        <taxon>Ascomycota</taxon>
        <taxon>Saccharomycotina</taxon>
        <taxon>Dipodascomycetes</taxon>
        <taxon>Dipodascales</taxon>
        <taxon>Dipodascaceae</taxon>
        <taxon>Geotrichum</taxon>
    </lineage>
</organism>
<evidence type="ECO:0000313" key="2">
    <source>
        <dbReference type="Proteomes" id="UP000744676"/>
    </source>
</evidence>
<dbReference type="Proteomes" id="UP000744676">
    <property type="component" value="Unassembled WGS sequence"/>
</dbReference>
<protein>
    <submittedName>
        <fullName evidence="1">Uncharacterized protein</fullName>
    </submittedName>
</protein>
<evidence type="ECO:0000313" key="1">
    <source>
        <dbReference type="EMBL" id="KAF5099055.1"/>
    </source>
</evidence>
<keyword evidence="2" id="KW-1185">Reference proteome</keyword>
<sequence>MAIEPPAATAAATNISKPPEKRRKSCTTCQERKAKCVALPSGDSSTCLSCREAGLTCVYPASDPRKKRKKVIKPEALLPTNLSVPPLQDLQGPGNHVEEAAPPFVPQNCDTVAYLGFSADFDPHLMQYYKYDDNHVASFFKCSARQVLDDPTFPVQFLAFSDNRGKAVKDAIAAQRKRLKELTRGTEDRLLRLFFQLVYPTYPIVDRKKFYAEYSKGSENIDICLYAGLLAISVIWNKYDEELCVKDLPRQLYDELFDECEIAVERSLKHPTLGTVQGLLLLAQKHIIQSDNSTLFSANLLMAKLVSVSHTLGLHLDCSDWTISSSEKRLRKRLWATVYLVEKWCSANLGLPSILNDENSTWDEYAEEDPSSLLFVHFGKLTRILDGILKDLYSVKNYADRYKDAAGTIKKVDKYFVRLQYWRDELPPELKDMSCFNANDIKKNGILHLAELTIAVLLHRIKLHPSCTDLLDHETLLKYRTQASTIIKRIIKYTSDIDNPHLKSFWHSMVRLNFSTLLSFVLFHHITSTSKKEFEETKQVLKKWNKTIQGLSKSWAGGTGLAVERASTVFLSGDTATMFREDDANGLVRYTKDTDRLNEERLKIKKEEQEREQAREQAKLLEQANSGESPTSMTSSVTSDHSPGLENEHSRNPHHIAIESFHGSGTHPSHHQQQQPMPSLPGPVGMDISLGTPHLENHLLDQLYDEFPEYYNIHFSDTELGGASGGTPGVTPHLSQSHRQAHLNSGNNSSHPGAAGNTGNIGTSNVHHWSQTYDEFNFQNHQNFN</sequence>
<proteinExistence type="predicted"/>